<evidence type="ECO:0000313" key="1">
    <source>
        <dbReference type="EMBL" id="BCN92705.1"/>
    </source>
</evidence>
<dbReference type="RefSeq" id="WP_237262834.1">
    <property type="nucleotide sequence ID" value="NZ_AP024202.1"/>
</dbReference>
<keyword evidence="2" id="KW-1185">Reference proteome</keyword>
<protein>
    <recommendedName>
        <fullName evidence="3">Competence protein ComEA</fullName>
    </recommendedName>
</protein>
<dbReference type="Pfam" id="PF12836">
    <property type="entry name" value="HHH_3"/>
    <property type="match status" value="1"/>
</dbReference>
<reference evidence="1" key="1">
    <citation type="journal article" date="2022" name="Arch. Microbiol.">
        <title>Thiomicrorhabdus immobilis sp. nov., a mesophilic sulfur-oxidizing bacterium isolated from sediment of a brackish lake in northern Japan.</title>
        <authorList>
            <person name="Kojima H."/>
            <person name="Mochizuki J."/>
            <person name="Kanda M."/>
            <person name="Watanabe T."/>
            <person name="Fukui M."/>
        </authorList>
    </citation>
    <scope>NUCLEOTIDE SEQUENCE</scope>
    <source>
        <strain evidence="1">Am19</strain>
    </source>
</reference>
<dbReference type="Proteomes" id="UP001054820">
    <property type="component" value="Chromosome"/>
</dbReference>
<name>A0ABN6CUT4_9GAMM</name>
<proteinExistence type="predicted"/>
<dbReference type="Gene3D" id="1.10.150.320">
    <property type="entry name" value="Photosystem II 12 kDa extrinsic protein"/>
    <property type="match status" value="1"/>
</dbReference>
<evidence type="ECO:0000313" key="2">
    <source>
        <dbReference type="Proteomes" id="UP001054820"/>
    </source>
</evidence>
<dbReference type="EMBL" id="AP024202">
    <property type="protein sequence ID" value="BCN92705.1"/>
    <property type="molecule type" value="Genomic_DNA"/>
</dbReference>
<evidence type="ECO:0008006" key="3">
    <source>
        <dbReference type="Google" id="ProtNLM"/>
    </source>
</evidence>
<sequence>MVIKNRFLVVLFSTLSIGVLSILSFSVSASPVNVNTASAEEISAALSGIGPAKAAAISEHCQKMACSKPEDLLTVKGIGEKTLAKISADLRFEDEK</sequence>
<accession>A0ABN6CUT4</accession>
<organism evidence="1 2">
    <name type="scientific">Thiomicrorhabdus immobilis</name>
    <dbReference type="NCBI Taxonomy" id="2791037"/>
    <lineage>
        <taxon>Bacteria</taxon>
        <taxon>Pseudomonadati</taxon>
        <taxon>Pseudomonadota</taxon>
        <taxon>Gammaproteobacteria</taxon>
        <taxon>Thiotrichales</taxon>
        <taxon>Piscirickettsiaceae</taxon>
        <taxon>Thiomicrorhabdus</taxon>
    </lineage>
</organism>
<dbReference type="InterPro" id="IPR010994">
    <property type="entry name" value="RuvA_2-like"/>
</dbReference>
<dbReference type="SUPFAM" id="SSF47781">
    <property type="entry name" value="RuvA domain 2-like"/>
    <property type="match status" value="1"/>
</dbReference>
<gene>
    <name evidence="1" type="ORF">THMIRHAM_04900</name>
</gene>